<comment type="caution">
    <text evidence="8">The sequence shown here is derived from an EMBL/GenBank/DDBJ whole genome shotgun (WGS) entry which is preliminary data.</text>
</comment>
<keyword evidence="5" id="KW-0326">Glycosidase</keyword>
<dbReference type="Gene3D" id="3.20.20.80">
    <property type="entry name" value="Glycosidases"/>
    <property type="match status" value="1"/>
</dbReference>
<feature type="signal peptide" evidence="7">
    <location>
        <begin position="1"/>
        <end position="19"/>
    </location>
</feature>
<evidence type="ECO:0000313" key="8">
    <source>
        <dbReference type="EMBL" id="CAB3229377.1"/>
    </source>
</evidence>
<comment type="similarity">
    <text evidence="1 6">Belongs to the glycosyl hydrolase 1 family.</text>
</comment>
<dbReference type="Proteomes" id="UP000494256">
    <property type="component" value="Unassembled WGS sequence"/>
</dbReference>
<dbReference type="Pfam" id="PF00232">
    <property type="entry name" value="Glyco_hydro_1"/>
    <property type="match status" value="1"/>
</dbReference>
<dbReference type="FunFam" id="3.20.20.80:FF:000013">
    <property type="entry name" value="lactase-phlorizin hydrolase"/>
    <property type="match status" value="1"/>
</dbReference>
<evidence type="ECO:0008006" key="10">
    <source>
        <dbReference type="Google" id="ProtNLM"/>
    </source>
</evidence>
<dbReference type="AlphaFoldDB" id="A0A8S0Z9B7"/>
<keyword evidence="3" id="KW-0378">Hydrolase</keyword>
<keyword evidence="4" id="KW-0325">Glycoprotein</keyword>
<organism evidence="8 9">
    <name type="scientific">Arctia plantaginis</name>
    <name type="common">Wood tiger moth</name>
    <name type="synonym">Phalaena plantaginis</name>
    <dbReference type="NCBI Taxonomy" id="874455"/>
    <lineage>
        <taxon>Eukaryota</taxon>
        <taxon>Metazoa</taxon>
        <taxon>Ecdysozoa</taxon>
        <taxon>Arthropoda</taxon>
        <taxon>Hexapoda</taxon>
        <taxon>Insecta</taxon>
        <taxon>Pterygota</taxon>
        <taxon>Neoptera</taxon>
        <taxon>Endopterygota</taxon>
        <taxon>Lepidoptera</taxon>
        <taxon>Glossata</taxon>
        <taxon>Ditrysia</taxon>
        <taxon>Noctuoidea</taxon>
        <taxon>Erebidae</taxon>
        <taxon>Arctiinae</taxon>
        <taxon>Arctia</taxon>
    </lineage>
</organism>
<evidence type="ECO:0000256" key="4">
    <source>
        <dbReference type="ARBA" id="ARBA00023180"/>
    </source>
</evidence>
<dbReference type="InterPro" id="IPR017853">
    <property type="entry name" value="GH"/>
</dbReference>
<reference evidence="8 9" key="1">
    <citation type="submission" date="2020-04" db="EMBL/GenBank/DDBJ databases">
        <authorList>
            <person name="Wallbank WR R."/>
            <person name="Pardo Diaz C."/>
            <person name="Kozak K."/>
            <person name="Martin S."/>
            <person name="Jiggins C."/>
            <person name="Moest M."/>
            <person name="Warren A I."/>
            <person name="Byers J.R.P. K."/>
            <person name="Montejo-Kovacevich G."/>
            <person name="Yen C E."/>
        </authorList>
    </citation>
    <scope>NUCLEOTIDE SEQUENCE [LARGE SCALE GENOMIC DNA]</scope>
</reference>
<evidence type="ECO:0000313" key="9">
    <source>
        <dbReference type="Proteomes" id="UP000494256"/>
    </source>
</evidence>
<dbReference type="PRINTS" id="PR00131">
    <property type="entry name" value="GLHYDRLASE1"/>
</dbReference>
<sequence length="498" mass="57720">MMAYISVIVLSVSICGSLAMEYKFPEGFKFGVASAAYQVEGDPKSSDRGENIWDYMVHSRPEVISDRSDASMACDSYHLWRRDIEMMEELGVNMYRFSISWTRLLPTGYPNIISEDGKRFYNDLIDGLLEKGIEPIVTLYHCDLPQSLQDLGGWANPLVVDWFTDYANVVFSLYADRVKIWLTLNEPFGICDFGYMELAAPYFDDIKVGGYMCTKNTLIAHAKAYRLYDEVYRPKYHGKVSLSTLFFWFEPATPDDVEATELAIQFWAGRYDHPIFSKEGGWPKKLERLMLENGKNEGYPYPRLPPLSLEEIELVKGTYDFYGLNHYTTRLIRKVEPGYKPGPYPLMTLDEINVEMIGHPDWKSTELNWFSVHPKGIRDQLNWLKNNYDVKEIIITENGMMSLDPSLVDTGRLEYIRDYMEQVMLAMQDGVPVTGYTVWTMMDNFEWLNGYNLKYGLYAVDFNSPNRTRTPRESARFYSSVVRSRTLRTTYDNLNVIL</sequence>
<gene>
    <name evidence="8" type="ORF">APLA_LOCUS4012</name>
</gene>
<keyword evidence="7" id="KW-0732">Signal</keyword>
<dbReference type="GO" id="GO:0005975">
    <property type="term" value="P:carbohydrate metabolic process"/>
    <property type="evidence" value="ECO:0007669"/>
    <property type="project" value="InterPro"/>
</dbReference>
<name>A0A8S0Z9B7_ARCPL</name>
<dbReference type="SUPFAM" id="SSF51445">
    <property type="entry name" value="(Trans)glycosidases"/>
    <property type="match status" value="1"/>
</dbReference>
<evidence type="ECO:0000256" key="7">
    <source>
        <dbReference type="SAM" id="SignalP"/>
    </source>
</evidence>
<dbReference type="OrthoDB" id="6379801at2759"/>
<dbReference type="PANTHER" id="PTHR10353">
    <property type="entry name" value="GLYCOSYL HYDROLASE"/>
    <property type="match status" value="1"/>
</dbReference>
<protein>
    <recommendedName>
        <fullName evidence="10">Myrosinase 1-like</fullName>
    </recommendedName>
</protein>
<evidence type="ECO:0000256" key="6">
    <source>
        <dbReference type="RuleBase" id="RU003690"/>
    </source>
</evidence>
<evidence type="ECO:0000256" key="5">
    <source>
        <dbReference type="ARBA" id="ARBA00023295"/>
    </source>
</evidence>
<proteinExistence type="inferred from homology"/>
<evidence type="ECO:0000256" key="2">
    <source>
        <dbReference type="ARBA" id="ARBA00011738"/>
    </source>
</evidence>
<comment type="subunit">
    <text evidence="2">Homodimer.</text>
</comment>
<accession>A0A8S0Z9B7</accession>
<feature type="chain" id="PRO_5035882342" description="Myrosinase 1-like" evidence="7">
    <location>
        <begin position="20"/>
        <end position="498"/>
    </location>
</feature>
<dbReference type="GO" id="GO:0008422">
    <property type="term" value="F:beta-glucosidase activity"/>
    <property type="evidence" value="ECO:0007669"/>
    <property type="project" value="TreeGrafter"/>
</dbReference>
<dbReference type="InterPro" id="IPR001360">
    <property type="entry name" value="Glyco_hydro_1"/>
</dbReference>
<evidence type="ECO:0000256" key="3">
    <source>
        <dbReference type="ARBA" id="ARBA00022801"/>
    </source>
</evidence>
<dbReference type="EMBL" id="CADEBD010000286">
    <property type="protein sequence ID" value="CAB3229377.1"/>
    <property type="molecule type" value="Genomic_DNA"/>
</dbReference>
<dbReference type="PANTHER" id="PTHR10353:SF36">
    <property type="entry name" value="LP05116P"/>
    <property type="match status" value="1"/>
</dbReference>
<evidence type="ECO:0000256" key="1">
    <source>
        <dbReference type="ARBA" id="ARBA00010838"/>
    </source>
</evidence>